<evidence type="ECO:0000256" key="15">
    <source>
        <dbReference type="ARBA" id="ARBA00032637"/>
    </source>
</evidence>
<evidence type="ECO:0000256" key="18">
    <source>
        <dbReference type="RuleBase" id="RU000405"/>
    </source>
</evidence>
<feature type="domain" description="PAS" evidence="21">
    <location>
        <begin position="296"/>
        <end position="344"/>
    </location>
</feature>
<dbReference type="PROSITE" id="PS50112">
    <property type="entry name" value="PAS"/>
    <property type="match status" value="1"/>
</dbReference>
<dbReference type="InterPro" id="IPR011006">
    <property type="entry name" value="CheY-like_superfamily"/>
</dbReference>
<keyword evidence="17" id="KW-0597">Phosphoprotein</keyword>
<dbReference type="Pfam" id="PF00211">
    <property type="entry name" value="Guanylate_cyc"/>
    <property type="match status" value="1"/>
</dbReference>
<keyword evidence="13 18" id="KW-0456">Lyase</keyword>
<dbReference type="CDD" id="cd07302">
    <property type="entry name" value="CHD"/>
    <property type="match status" value="1"/>
</dbReference>
<feature type="modified residue" description="4-aspartylphosphate" evidence="17">
    <location>
        <position position="59"/>
    </location>
</feature>
<dbReference type="GO" id="GO:0005524">
    <property type="term" value="F:ATP binding"/>
    <property type="evidence" value="ECO:0007669"/>
    <property type="project" value="UniProtKB-KW"/>
</dbReference>
<evidence type="ECO:0000256" key="19">
    <source>
        <dbReference type="SAM" id="Coils"/>
    </source>
</evidence>
<evidence type="ECO:0000256" key="1">
    <source>
        <dbReference type="ARBA" id="ARBA00001593"/>
    </source>
</evidence>
<dbReference type="Gene3D" id="3.30.70.1230">
    <property type="entry name" value="Nucleotide cyclase"/>
    <property type="match status" value="1"/>
</dbReference>
<feature type="domain" description="PAC" evidence="22">
    <location>
        <begin position="371"/>
        <end position="423"/>
    </location>
</feature>
<evidence type="ECO:0000256" key="16">
    <source>
        <dbReference type="ARBA" id="ARBA00064436"/>
    </source>
</evidence>
<evidence type="ECO:0000256" key="2">
    <source>
        <dbReference type="ARBA" id="ARBA00004370"/>
    </source>
</evidence>
<keyword evidence="25" id="KW-1185">Reference proteome</keyword>
<keyword evidence="12" id="KW-0472">Membrane</keyword>
<feature type="domain" description="Response regulatory" evidence="20">
    <location>
        <begin position="10"/>
        <end position="126"/>
    </location>
</feature>
<dbReference type="GO" id="GO:0004016">
    <property type="term" value="F:adenylate cyclase activity"/>
    <property type="evidence" value="ECO:0007669"/>
    <property type="project" value="UniProtKB-EC"/>
</dbReference>
<dbReference type="PANTHER" id="PTHR11920">
    <property type="entry name" value="GUANYLYL CYCLASE"/>
    <property type="match status" value="1"/>
</dbReference>
<keyword evidence="10" id="KW-1133">Transmembrane helix</keyword>
<dbReference type="GO" id="GO:0005886">
    <property type="term" value="C:plasma membrane"/>
    <property type="evidence" value="ECO:0007669"/>
    <property type="project" value="UniProtKB-ARBA"/>
</dbReference>
<comment type="subunit">
    <text evidence="16">Homodimer. Can also exist as monomer.</text>
</comment>
<keyword evidence="8" id="KW-0067">ATP-binding</keyword>
<dbReference type="Gene3D" id="3.40.50.2300">
    <property type="match status" value="1"/>
</dbReference>
<keyword evidence="9" id="KW-0460">Magnesium</keyword>
<dbReference type="PROSITE" id="PS50125">
    <property type="entry name" value="GUANYLATE_CYCLASE_2"/>
    <property type="match status" value="1"/>
</dbReference>
<dbReference type="Proteomes" id="UP001204953">
    <property type="component" value="Unassembled WGS sequence"/>
</dbReference>
<dbReference type="FunFam" id="3.30.70.1230:FF:000033">
    <property type="entry name" value="Adenylate cyclase"/>
    <property type="match status" value="1"/>
</dbReference>
<dbReference type="SUPFAM" id="SSF55785">
    <property type="entry name" value="PYP-like sensor domain (PAS domain)"/>
    <property type="match status" value="2"/>
</dbReference>
<keyword evidence="7" id="KW-0547">Nucleotide-binding</keyword>
<dbReference type="Pfam" id="PF00072">
    <property type="entry name" value="Response_reg"/>
    <property type="match status" value="1"/>
</dbReference>
<gene>
    <name evidence="24" type="ORF">NJ959_23270</name>
</gene>
<dbReference type="InterPro" id="IPR000700">
    <property type="entry name" value="PAS-assoc_C"/>
</dbReference>
<organism evidence="24 25">
    <name type="scientific">Limnofasciculus baicalensis BBK-W-15</name>
    <dbReference type="NCBI Taxonomy" id="2699891"/>
    <lineage>
        <taxon>Bacteria</taxon>
        <taxon>Bacillati</taxon>
        <taxon>Cyanobacteriota</taxon>
        <taxon>Cyanophyceae</taxon>
        <taxon>Coleofasciculales</taxon>
        <taxon>Coleofasciculaceae</taxon>
        <taxon>Limnofasciculus</taxon>
        <taxon>Limnofasciculus baicalensis</taxon>
    </lineage>
</organism>
<dbReference type="GO" id="GO:0006355">
    <property type="term" value="P:regulation of DNA-templated transcription"/>
    <property type="evidence" value="ECO:0007669"/>
    <property type="project" value="InterPro"/>
</dbReference>
<keyword evidence="19" id="KW-0175">Coiled coil</keyword>
<evidence type="ECO:0000256" key="5">
    <source>
        <dbReference type="ARBA" id="ARBA00022692"/>
    </source>
</evidence>
<comment type="similarity">
    <text evidence="18">Belongs to the adenylyl cyclase class-4/guanylyl cyclase family.</text>
</comment>
<evidence type="ECO:0000256" key="8">
    <source>
        <dbReference type="ARBA" id="ARBA00022840"/>
    </source>
</evidence>
<dbReference type="GO" id="GO:0006171">
    <property type="term" value="P:cAMP biosynthetic process"/>
    <property type="evidence" value="ECO:0007669"/>
    <property type="project" value="UniProtKB-KW"/>
</dbReference>
<dbReference type="NCBIfam" id="TIGR00229">
    <property type="entry name" value="sensory_box"/>
    <property type="match status" value="1"/>
</dbReference>
<evidence type="ECO:0000256" key="9">
    <source>
        <dbReference type="ARBA" id="ARBA00022842"/>
    </source>
</evidence>
<dbReference type="InterPro" id="IPR050401">
    <property type="entry name" value="Cyclic_nucleotide_synthase"/>
</dbReference>
<dbReference type="GO" id="GO:0046872">
    <property type="term" value="F:metal ion binding"/>
    <property type="evidence" value="ECO:0007669"/>
    <property type="project" value="UniProtKB-KW"/>
</dbReference>
<comment type="subcellular location">
    <subcellularLocation>
        <location evidence="2">Membrane</location>
    </subcellularLocation>
</comment>
<evidence type="ECO:0000256" key="17">
    <source>
        <dbReference type="PROSITE-ProRule" id="PRU00169"/>
    </source>
</evidence>
<dbReference type="CDD" id="cd19920">
    <property type="entry name" value="REC_PA4781-like"/>
    <property type="match status" value="1"/>
</dbReference>
<evidence type="ECO:0000256" key="10">
    <source>
        <dbReference type="ARBA" id="ARBA00022989"/>
    </source>
</evidence>
<evidence type="ECO:0000256" key="7">
    <source>
        <dbReference type="ARBA" id="ARBA00022741"/>
    </source>
</evidence>
<evidence type="ECO:0000259" key="22">
    <source>
        <dbReference type="PROSITE" id="PS50113"/>
    </source>
</evidence>
<dbReference type="SMART" id="SM00044">
    <property type="entry name" value="CYCc"/>
    <property type="match status" value="1"/>
</dbReference>
<dbReference type="SMART" id="SM00448">
    <property type="entry name" value="REC"/>
    <property type="match status" value="1"/>
</dbReference>
<evidence type="ECO:0000259" key="23">
    <source>
        <dbReference type="PROSITE" id="PS50125"/>
    </source>
</evidence>
<accession>A0AAE3GVB5</accession>
<dbReference type="PROSITE" id="PS50110">
    <property type="entry name" value="RESPONSE_REGULATORY"/>
    <property type="match status" value="1"/>
</dbReference>
<evidence type="ECO:0000256" key="3">
    <source>
        <dbReference type="ARBA" id="ARBA00012201"/>
    </source>
</evidence>
<dbReference type="InterPro" id="IPR029787">
    <property type="entry name" value="Nucleotide_cyclase"/>
</dbReference>
<evidence type="ECO:0000256" key="12">
    <source>
        <dbReference type="ARBA" id="ARBA00023136"/>
    </source>
</evidence>
<dbReference type="RefSeq" id="WP_254014092.1">
    <property type="nucleotide sequence ID" value="NZ_JAMZMM010000317.1"/>
</dbReference>
<feature type="domain" description="Guanylate cyclase" evidence="23">
    <location>
        <begin position="459"/>
        <end position="599"/>
    </location>
</feature>
<dbReference type="InterPro" id="IPR001054">
    <property type="entry name" value="A/G_cyclase"/>
</dbReference>
<dbReference type="AlphaFoldDB" id="A0AAE3GVB5"/>
<feature type="coiled-coil region" evidence="19">
    <location>
        <begin position="128"/>
        <end position="162"/>
    </location>
</feature>
<name>A0AAE3GVB5_9CYAN</name>
<evidence type="ECO:0000256" key="13">
    <source>
        <dbReference type="ARBA" id="ARBA00023239"/>
    </source>
</evidence>
<evidence type="ECO:0000256" key="6">
    <source>
        <dbReference type="ARBA" id="ARBA00022723"/>
    </source>
</evidence>
<evidence type="ECO:0000259" key="20">
    <source>
        <dbReference type="PROSITE" id="PS50110"/>
    </source>
</evidence>
<proteinExistence type="inferred from homology"/>
<keyword evidence="6" id="KW-0479">Metal-binding</keyword>
<dbReference type="SUPFAM" id="SSF55073">
    <property type="entry name" value="Nucleotide cyclase"/>
    <property type="match status" value="1"/>
</dbReference>
<dbReference type="InterPro" id="IPR001789">
    <property type="entry name" value="Sig_transdc_resp-reg_receiver"/>
</dbReference>
<protein>
    <recommendedName>
        <fullName evidence="4">Adenylate cyclase</fullName>
        <ecNumber evidence="3">4.6.1.1</ecNumber>
    </recommendedName>
    <alternativeName>
        <fullName evidence="14">ATP pyrophosphate-lyase</fullName>
    </alternativeName>
    <alternativeName>
        <fullName evidence="15">Adenylyl cyclase</fullName>
    </alternativeName>
</protein>
<dbReference type="EC" id="4.6.1.1" evidence="3"/>
<keyword evidence="11" id="KW-0115">cAMP biosynthesis</keyword>
<dbReference type="PROSITE" id="PS00452">
    <property type="entry name" value="GUANYLATE_CYCLASE_1"/>
    <property type="match status" value="1"/>
</dbReference>
<dbReference type="InterPro" id="IPR000014">
    <property type="entry name" value="PAS"/>
</dbReference>
<dbReference type="InterPro" id="IPR018297">
    <property type="entry name" value="A/G_cyclase_CS"/>
</dbReference>
<evidence type="ECO:0000256" key="14">
    <source>
        <dbReference type="ARBA" id="ARBA00032597"/>
    </source>
</evidence>
<sequence length="648" mass="73572">MTLFNPTDCLILVVDDLHQNLQVMGRILELTGYKTSFATNGKQALSSVHAIQPDLILLDLMMPEMNGLEVCEKLKENSYFCQIPIIFLTASNDKADLIQAFKKGAADYITKPFKVAEVLARVENQLSLRSLQKQLQQQAETLQDANQRLQTEIMERQFIEERLMTYEKRIRTVFEAIPDISIIIHIQDRNIGDLEVLPTHSICSDLENIEQLNQTIEQFFHAKTATVWFEIADRALKTKNTINYEYSLNINNQNKWFTATISPFEDSSVIFVARDISDVYNELRLRKQAEEALQLAEQSYRSIVENAIEGIYQSTPDGRYINVNSALARIYGYSSREALMESIINIDTQLYVNQNRRSEFRRAIEIKGEVSGFESMIYCQDRRTIWISETVRVVRDTNGKTIYYEGIVSDITERKVAQEALKFQHDQTELLLLNILPPSIAVRLQSGENPIADHIEEVSVLFADLVGFTEFSSCQTPIEIVVILNTIFSDFDQLAQHYGLEKIKTIGDAYMVVGGLPTSEPTTQTESDSGQSIVDIAARTAKMALDMQQSIIKFNSKWKQTFQLRIGIHCGSVVAGVIGISKFSYDLWGDTVNVASRMESTGSPGKIQVTGAFYDRLKHHFVFEQRSAISVKGKGEMLTYWLISSLDE</sequence>
<evidence type="ECO:0000313" key="24">
    <source>
        <dbReference type="EMBL" id="MCP2731351.1"/>
    </source>
</evidence>
<evidence type="ECO:0000256" key="11">
    <source>
        <dbReference type="ARBA" id="ARBA00022998"/>
    </source>
</evidence>
<dbReference type="Pfam" id="PF13426">
    <property type="entry name" value="PAS_9"/>
    <property type="match status" value="1"/>
</dbReference>
<dbReference type="PANTHER" id="PTHR11920:SF335">
    <property type="entry name" value="GUANYLATE CYCLASE"/>
    <property type="match status" value="1"/>
</dbReference>
<reference evidence="24" key="1">
    <citation type="submission" date="2022-06" db="EMBL/GenBank/DDBJ databases">
        <title>New cyanobacteria of genus Symplocastrum in benthos of Lake Baikal.</title>
        <authorList>
            <person name="Sorokovikova E."/>
            <person name="Tikhonova I."/>
            <person name="Krasnopeev A."/>
            <person name="Evseev P."/>
            <person name="Gladkikh A."/>
            <person name="Belykh O."/>
        </authorList>
    </citation>
    <scope>NUCLEOTIDE SEQUENCE</scope>
    <source>
        <strain evidence="24">BBK-W-15</strain>
    </source>
</reference>
<dbReference type="GO" id="GO:0000160">
    <property type="term" value="P:phosphorelay signal transduction system"/>
    <property type="evidence" value="ECO:0007669"/>
    <property type="project" value="InterPro"/>
</dbReference>
<dbReference type="InterPro" id="IPR035965">
    <property type="entry name" value="PAS-like_dom_sf"/>
</dbReference>
<comment type="catalytic activity">
    <reaction evidence="1">
        <text>ATP = 3',5'-cyclic AMP + diphosphate</text>
        <dbReference type="Rhea" id="RHEA:15389"/>
        <dbReference type="ChEBI" id="CHEBI:30616"/>
        <dbReference type="ChEBI" id="CHEBI:33019"/>
        <dbReference type="ChEBI" id="CHEBI:58165"/>
        <dbReference type="EC" id="4.6.1.1"/>
    </reaction>
</comment>
<evidence type="ECO:0000313" key="25">
    <source>
        <dbReference type="Proteomes" id="UP001204953"/>
    </source>
</evidence>
<dbReference type="SUPFAM" id="SSF52172">
    <property type="entry name" value="CheY-like"/>
    <property type="match status" value="1"/>
</dbReference>
<dbReference type="PROSITE" id="PS50113">
    <property type="entry name" value="PAC"/>
    <property type="match status" value="1"/>
</dbReference>
<dbReference type="EMBL" id="JAMZMM010000317">
    <property type="protein sequence ID" value="MCP2731351.1"/>
    <property type="molecule type" value="Genomic_DNA"/>
</dbReference>
<keyword evidence="5" id="KW-0812">Transmembrane</keyword>
<dbReference type="CDD" id="cd00130">
    <property type="entry name" value="PAS"/>
    <property type="match status" value="1"/>
</dbReference>
<dbReference type="Gene3D" id="3.30.450.20">
    <property type="entry name" value="PAS domain"/>
    <property type="match status" value="2"/>
</dbReference>
<evidence type="ECO:0000259" key="21">
    <source>
        <dbReference type="PROSITE" id="PS50112"/>
    </source>
</evidence>
<comment type="caution">
    <text evidence="24">The sequence shown here is derived from an EMBL/GenBank/DDBJ whole genome shotgun (WGS) entry which is preliminary data.</text>
</comment>
<evidence type="ECO:0000256" key="4">
    <source>
        <dbReference type="ARBA" id="ARBA00021420"/>
    </source>
</evidence>